<dbReference type="AlphaFoldDB" id="A0A3B0Y8X0"/>
<evidence type="ECO:0000259" key="1">
    <source>
        <dbReference type="Pfam" id="PF13590"/>
    </source>
</evidence>
<dbReference type="Pfam" id="PF13590">
    <property type="entry name" value="DUF4136"/>
    <property type="match status" value="1"/>
</dbReference>
<protein>
    <recommendedName>
        <fullName evidence="1">DUF4136 domain-containing protein</fullName>
    </recommendedName>
</protein>
<proteinExistence type="predicted"/>
<dbReference type="InterPro" id="IPR025411">
    <property type="entry name" value="DUF4136"/>
</dbReference>
<feature type="domain" description="DUF4136" evidence="1">
    <location>
        <begin position="48"/>
        <end position="213"/>
    </location>
</feature>
<accession>A0A3B0Y8X0</accession>
<reference evidence="2" key="1">
    <citation type="submission" date="2018-06" db="EMBL/GenBank/DDBJ databases">
        <authorList>
            <person name="Zhirakovskaya E."/>
        </authorList>
    </citation>
    <scope>NUCLEOTIDE SEQUENCE</scope>
</reference>
<organism evidence="2">
    <name type="scientific">hydrothermal vent metagenome</name>
    <dbReference type="NCBI Taxonomy" id="652676"/>
    <lineage>
        <taxon>unclassified sequences</taxon>
        <taxon>metagenomes</taxon>
        <taxon>ecological metagenomes</taxon>
    </lineage>
</organism>
<dbReference type="EMBL" id="UOFK01000114">
    <property type="protein sequence ID" value="VAW77245.1"/>
    <property type="molecule type" value="Genomic_DNA"/>
</dbReference>
<dbReference type="Gene3D" id="3.30.160.670">
    <property type="match status" value="1"/>
</dbReference>
<sequence>MICNFRWAGFAVYKRYRDQEGISLSTGVARAVAMGLVWVLSSCSSLRVSSDYDAGMDFTTLHSYDWLPAPRIKSGNPAIQYDSLMEQRVKSAVEVQLTAKGFHREAERPDVLVTYHAAVEQKVSATYLNQRYGYGSGWGAGHHDTLHHGYSTPEVIINEYKQGTLIIDIVSARDKQLIWRGTASDEIYLGDSAAEREKRVREAVQRILALFPPQQGSGMALGQD</sequence>
<evidence type="ECO:0000313" key="2">
    <source>
        <dbReference type="EMBL" id="VAW77245.1"/>
    </source>
</evidence>
<name>A0A3B0Y8X0_9ZZZZ</name>
<gene>
    <name evidence="2" type="ORF">MNBD_GAMMA13-112</name>
</gene>